<dbReference type="GO" id="GO:0032933">
    <property type="term" value="P:SREBP signaling pathway"/>
    <property type="evidence" value="ECO:0007669"/>
    <property type="project" value="TreeGrafter"/>
</dbReference>
<evidence type="ECO:0000256" key="2">
    <source>
        <dbReference type="ARBA" id="ARBA00008164"/>
    </source>
</evidence>
<reference evidence="4 5" key="2">
    <citation type="submission" date="2018-11" db="EMBL/GenBank/DDBJ databases">
        <authorList>
            <consortium name="Pathogen Informatics"/>
        </authorList>
    </citation>
    <scope>NUCLEOTIDE SEQUENCE [LARGE SCALE GENOMIC DNA]</scope>
</reference>
<dbReference type="PANTHER" id="PTHR15351:SF3">
    <property type="entry name" value="ERLIN"/>
    <property type="match status" value="1"/>
</dbReference>
<gene>
    <name evidence="4" type="ORF">SBAD_LOCUS7856</name>
</gene>
<dbReference type="InterPro" id="IPR033294">
    <property type="entry name" value="Erlin1/2"/>
</dbReference>
<dbReference type="OrthoDB" id="77368at2759"/>
<evidence type="ECO:0000313" key="6">
    <source>
        <dbReference type="WBParaSite" id="SBAD_0000814901-mRNA-1"/>
    </source>
</evidence>
<accession>A0A183IW59</accession>
<keyword evidence="5" id="KW-1185">Reference proteome</keyword>
<protein>
    <submittedName>
        <fullName evidence="6">LemA family protein</fullName>
    </submittedName>
</protein>
<reference evidence="6" key="1">
    <citation type="submission" date="2016-06" db="UniProtKB">
        <authorList>
            <consortium name="WormBaseParasite"/>
        </authorList>
    </citation>
    <scope>IDENTIFICATION</scope>
</reference>
<dbReference type="EMBL" id="UZAM01011008">
    <property type="protein sequence ID" value="VDP14509.1"/>
    <property type="molecule type" value="Genomic_DNA"/>
</dbReference>
<name>A0A183IW59_9BILA</name>
<sequence>MALQKELNVLAPGLYVQAVRVAQIQYEQRILEKQSMKKMSELEDQTNLARVRSRADASYYEGLKQAEVNKILLTPEFLELRRIDAIAKNNKIYYGERIPSAFLSALSSDKNANGV</sequence>
<dbReference type="GO" id="GO:0005789">
    <property type="term" value="C:endoplasmic reticulum membrane"/>
    <property type="evidence" value="ECO:0007669"/>
    <property type="project" value="TreeGrafter"/>
</dbReference>
<dbReference type="AlphaFoldDB" id="A0A183IW59"/>
<keyword evidence="3" id="KW-0472">Membrane</keyword>
<evidence type="ECO:0000256" key="3">
    <source>
        <dbReference type="ARBA" id="ARBA00023136"/>
    </source>
</evidence>
<dbReference type="WBParaSite" id="SBAD_0000814901-mRNA-1">
    <property type="protein sequence ID" value="SBAD_0000814901-mRNA-1"/>
    <property type="gene ID" value="SBAD_0000814901"/>
</dbReference>
<evidence type="ECO:0000256" key="1">
    <source>
        <dbReference type="ARBA" id="ARBA00004167"/>
    </source>
</evidence>
<evidence type="ECO:0000313" key="5">
    <source>
        <dbReference type="Proteomes" id="UP000270296"/>
    </source>
</evidence>
<proteinExistence type="inferred from homology"/>
<dbReference type="GO" id="GO:0031625">
    <property type="term" value="F:ubiquitin protein ligase binding"/>
    <property type="evidence" value="ECO:0007669"/>
    <property type="project" value="InterPro"/>
</dbReference>
<dbReference type="GO" id="GO:0015485">
    <property type="term" value="F:cholesterol binding"/>
    <property type="evidence" value="ECO:0007669"/>
    <property type="project" value="TreeGrafter"/>
</dbReference>
<comment type="subcellular location">
    <subcellularLocation>
        <location evidence="1">Membrane</location>
        <topology evidence="1">Single-pass membrane protein</topology>
    </subcellularLocation>
</comment>
<evidence type="ECO:0000313" key="4">
    <source>
        <dbReference type="EMBL" id="VDP14509.1"/>
    </source>
</evidence>
<dbReference type="PANTHER" id="PTHR15351">
    <property type="entry name" value="ERLIN (ER LIPID RAFT ASSOCIATED PROTEIN) HOMOLOG"/>
    <property type="match status" value="1"/>
</dbReference>
<comment type="similarity">
    <text evidence="2">Belongs to the band 7/mec-2 family.</text>
</comment>
<organism evidence="6">
    <name type="scientific">Soboliphyme baturini</name>
    <dbReference type="NCBI Taxonomy" id="241478"/>
    <lineage>
        <taxon>Eukaryota</taxon>
        <taxon>Metazoa</taxon>
        <taxon>Ecdysozoa</taxon>
        <taxon>Nematoda</taxon>
        <taxon>Enoplea</taxon>
        <taxon>Dorylaimia</taxon>
        <taxon>Dioctophymatida</taxon>
        <taxon>Dioctophymatoidea</taxon>
        <taxon>Soboliphymatidae</taxon>
        <taxon>Soboliphyme</taxon>
    </lineage>
</organism>
<dbReference type="Proteomes" id="UP000270296">
    <property type="component" value="Unassembled WGS sequence"/>
</dbReference>